<gene>
    <name evidence="6" type="ORF">BJX66DRAFT_311821</name>
</gene>
<organism evidence="6 7">
    <name type="scientific">Aspergillus keveii</name>
    <dbReference type="NCBI Taxonomy" id="714993"/>
    <lineage>
        <taxon>Eukaryota</taxon>
        <taxon>Fungi</taxon>
        <taxon>Dikarya</taxon>
        <taxon>Ascomycota</taxon>
        <taxon>Pezizomycotina</taxon>
        <taxon>Eurotiomycetes</taxon>
        <taxon>Eurotiomycetidae</taxon>
        <taxon>Eurotiales</taxon>
        <taxon>Aspergillaceae</taxon>
        <taxon>Aspergillus</taxon>
        <taxon>Aspergillus subgen. Nidulantes</taxon>
    </lineage>
</organism>
<evidence type="ECO:0000256" key="1">
    <source>
        <dbReference type="ARBA" id="ARBA00004141"/>
    </source>
</evidence>
<keyword evidence="7" id="KW-1185">Reference proteome</keyword>
<evidence type="ECO:0000256" key="3">
    <source>
        <dbReference type="ARBA" id="ARBA00022692"/>
    </source>
</evidence>
<evidence type="ECO:0000313" key="7">
    <source>
        <dbReference type="Proteomes" id="UP001610563"/>
    </source>
</evidence>
<dbReference type="EMBL" id="JBFTWV010000105">
    <property type="protein sequence ID" value="KAL2787034.1"/>
    <property type="molecule type" value="Genomic_DNA"/>
</dbReference>
<dbReference type="InterPro" id="IPR038213">
    <property type="entry name" value="IFI6/IFI27-like_sf"/>
</dbReference>
<protein>
    <submittedName>
        <fullName evidence="6">Uncharacterized protein</fullName>
    </submittedName>
</protein>
<dbReference type="Gene3D" id="6.10.110.10">
    <property type="match status" value="1"/>
</dbReference>
<dbReference type="Proteomes" id="UP001610563">
    <property type="component" value="Unassembled WGS sequence"/>
</dbReference>
<evidence type="ECO:0000256" key="5">
    <source>
        <dbReference type="ARBA" id="ARBA00023136"/>
    </source>
</evidence>
<comment type="subcellular location">
    <subcellularLocation>
        <location evidence="1">Membrane</location>
        <topology evidence="1">Multi-pass membrane protein</topology>
    </subcellularLocation>
</comment>
<accession>A0ABR4FUY0</accession>
<dbReference type="InterPro" id="IPR009311">
    <property type="entry name" value="IFI6/IFI27-like"/>
</dbReference>
<evidence type="ECO:0000256" key="2">
    <source>
        <dbReference type="ARBA" id="ARBA00007262"/>
    </source>
</evidence>
<sequence length="156" mass="14880">MPTFPNLQNISSTLLTQGAKTAQVALSEGAKIATTYGPPAMNKTAEFAGHAANWTSENPLLATSLLFGGAVIAAPGIVAAPALSIAGFGAGGVQAGSTAATIHASIGNAVAGSAFATLQSAGAAGAGAAVVNGVVQGAAVVGTIGNVGLGWVRARL</sequence>
<evidence type="ECO:0000256" key="4">
    <source>
        <dbReference type="ARBA" id="ARBA00022989"/>
    </source>
</evidence>
<comment type="caution">
    <text evidence="6">The sequence shown here is derived from an EMBL/GenBank/DDBJ whole genome shotgun (WGS) entry which is preliminary data.</text>
</comment>
<proteinExistence type="inferred from homology"/>
<keyword evidence="3" id="KW-0812">Transmembrane</keyword>
<comment type="similarity">
    <text evidence="2">Belongs to the IFI6/IFI27 family.</text>
</comment>
<keyword evidence="4" id="KW-1133">Transmembrane helix</keyword>
<keyword evidence="5" id="KW-0472">Membrane</keyword>
<name>A0ABR4FUY0_9EURO</name>
<evidence type="ECO:0000313" key="6">
    <source>
        <dbReference type="EMBL" id="KAL2787034.1"/>
    </source>
</evidence>
<dbReference type="Pfam" id="PF06140">
    <property type="entry name" value="Ifi-6-16"/>
    <property type="match status" value="1"/>
</dbReference>
<reference evidence="6 7" key="1">
    <citation type="submission" date="2024-07" db="EMBL/GenBank/DDBJ databases">
        <title>Section-level genome sequencing and comparative genomics of Aspergillus sections Usti and Cavernicolus.</title>
        <authorList>
            <consortium name="Lawrence Berkeley National Laboratory"/>
            <person name="Nybo J.L."/>
            <person name="Vesth T.C."/>
            <person name="Theobald S."/>
            <person name="Frisvad J.C."/>
            <person name="Larsen T.O."/>
            <person name="Kjaerboelling I."/>
            <person name="Rothschild-Mancinelli K."/>
            <person name="Lyhne E.K."/>
            <person name="Kogle M.E."/>
            <person name="Barry K."/>
            <person name="Clum A."/>
            <person name="Na H."/>
            <person name="Ledsgaard L."/>
            <person name="Lin J."/>
            <person name="Lipzen A."/>
            <person name="Kuo A."/>
            <person name="Riley R."/>
            <person name="Mondo S."/>
            <person name="Labutti K."/>
            <person name="Haridas S."/>
            <person name="Pangalinan J."/>
            <person name="Salamov A.A."/>
            <person name="Simmons B.A."/>
            <person name="Magnuson J.K."/>
            <person name="Chen J."/>
            <person name="Drula E."/>
            <person name="Henrissat B."/>
            <person name="Wiebenga A."/>
            <person name="Lubbers R.J."/>
            <person name="Gomes A.C."/>
            <person name="Makela M.R."/>
            <person name="Stajich J."/>
            <person name="Grigoriev I.V."/>
            <person name="Mortensen U.H."/>
            <person name="De Vries R.P."/>
            <person name="Baker S.E."/>
            <person name="Andersen M.R."/>
        </authorList>
    </citation>
    <scope>NUCLEOTIDE SEQUENCE [LARGE SCALE GENOMIC DNA]</scope>
    <source>
        <strain evidence="6 7">CBS 209.92</strain>
    </source>
</reference>